<name>A0A917WW76_9ACTN</name>
<gene>
    <name evidence="1" type="ORF">GCM10011608_18330</name>
</gene>
<dbReference type="Proteomes" id="UP000608890">
    <property type="component" value="Unassembled WGS sequence"/>
</dbReference>
<reference evidence="1" key="1">
    <citation type="journal article" date="2014" name="Int. J. Syst. Evol. Microbiol.">
        <title>Complete genome sequence of Corynebacterium casei LMG S-19264T (=DSM 44701T), isolated from a smear-ripened cheese.</title>
        <authorList>
            <consortium name="US DOE Joint Genome Institute (JGI-PGF)"/>
            <person name="Walter F."/>
            <person name="Albersmeier A."/>
            <person name="Kalinowski J."/>
            <person name="Ruckert C."/>
        </authorList>
    </citation>
    <scope>NUCLEOTIDE SEQUENCE</scope>
    <source>
        <strain evidence="1">CGMCC 4.7312</strain>
    </source>
</reference>
<keyword evidence="2" id="KW-1185">Reference proteome</keyword>
<protein>
    <submittedName>
        <fullName evidence="1">Uncharacterized protein</fullName>
    </submittedName>
</protein>
<organism evidence="1 2">
    <name type="scientific">Micromonospora sonchi</name>
    <dbReference type="NCBI Taxonomy" id="1763543"/>
    <lineage>
        <taxon>Bacteria</taxon>
        <taxon>Bacillati</taxon>
        <taxon>Actinomycetota</taxon>
        <taxon>Actinomycetes</taxon>
        <taxon>Micromonosporales</taxon>
        <taxon>Micromonosporaceae</taxon>
        <taxon>Micromonospora</taxon>
    </lineage>
</organism>
<evidence type="ECO:0000313" key="2">
    <source>
        <dbReference type="Proteomes" id="UP000608890"/>
    </source>
</evidence>
<evidence type="ECO:0000313" key="1">
    <source>
        <dbReference type="EMBL" id="GGM34188.1"/>
    </source>
</evidence>
<sequence length="207" mass="22962">MHSYLLEFNLRQRGDEAQEYLADAVRTWPKLWEDIPGVTGTLLLSSALALGGEFEYLWRVDIAKLSTLSRIDDVMKSGENGWRKTRAEWFKARTVARAHIADHVGGLETYCQRQEGKSGAIHFVFHSRPEESGRSADRLKAVRSVPGVVATQALRTVAGSTESAEQTWLRLDSLDSLDNVAEVDRVLGSGRLFGEIREVDGSLFAGA</sequence>
<accession>A0A917WW76</accession>
<dbReference type="AlphaFoldDB" id="A0A917WW76"/>
<dbReference type="EMBL" id="BMNB01000006">
    <property type="protein sequence ID" value="GGM34188.1"/>
    <property type="molecule type" value="Genomic_DNA"/>
</dbReference>
<proteinExistence type="predicted"/>
<reference evidence="1" key="2">
    <citation type="submission" date="2020-09" db="EMBL/GenBank/DDBJ databases">
        <authorList>
            <person name="Sun Q."/>
            <person name="Zhou Y."/>
        </authorList>
    </citation>
    <scope>NUCLEOTIDE SEQUENCE</scope>
    <source>
        <strain evidence="1">CGMCC 4.7312</strain>
    </source>
</reference>
<dbReference type="RefSeq" id="WP_189042476.1">
    <property type="nucleotide sequence ID" value="NZ_BMNB01000006.1"/>
</dbReference>
<comment type="caution">
    <text evidence="1">The sequence shown here is derived from an EMBL/GenBank/DDBJ whole genome shotgun (WGS) entry which is preliminary data.</text>
</comment>